<sequence>MEVTGTRIALFAAFALISMLQFEAIDATHEHANKVTNIFRRVKQDKTKNAVYLDSVHTGVKTLLKDPLVSKAMLLPAGTKISDDCLNALVDEAREHENKFYADFTYNCEGHIGTSYPCLEKGRATYYENLKALEASTAKCCNM</sequence>
<keyword evidence="3" id="KW-0800">Toxin</keyword>
<evidence type="ECO:0000256" key="1">
    <source>
        <dbReference type="ARBA" id="ARBA00004613"/>
    </source>
</evidence>
<reference evidence="7" key="1">
    <citation type="submission" date="2018-01" db="EMBL/GenBank/DDBJ databases">
        <title>An insight into the sialome of Amazonian anophelines.</title>
        <authorList>
            <person name="Ribeiro J.M."/>
            <person name="Scarpassa V."/>
            <person name="Calvo E."/>
        </authorList>
    </citation>
    <scope>NUCLEOTIDE SEQUENCE</scope>
</reference>
<dbReference type="EMBL" id="GGFL01013144">
    <property type="protein sequence ID" value="MBW77322.1"/>
    <property type="molecule type" value="Transcribed_RNA"/>
</dbReference>
<evidence type="ECO:0000256" key="5">
    <source>
        <dbReference type="SAM" id="SignalP"/>
    </source>
</evidence>
<evidence type="ECO:0000256" key="3">
    <source>
        <dbReference type="ARBA" id="ARBA00022656"/>
    </source>
</evidence>
<dbReference type="GO" id="GO:0005576">
    <property type="term" value="C:extracellular region"/>
    <property type="evidence" value="ECO:0007669"/>
    <property type="project" value="UniProtKB-SubCell"/>
</dbReference>
<feature type="domain" description="Aegyptin/gSG7 salivary protein-like four-helix bundle" evidence="6">
    <location>
        <begin position="27"/>
        <end position="140"/>
    </location>
</feature>
<accession>A0A2M4DIC7</accession>
<evidence type="ECO:0000256" key="2">
    <source>
        <dbReference type="ARBA" id="ARBA00022525"/>
    </source>
</evidence>
<organism evidence="7">
    <name type="scientific">Anopheles darlingi</name>
    <name type="common">Mosquito</name>
    <dbReference type="NCBI Taxonomy" id="43151"/>
    <lineage>
        <taxon>Eukaryota</taxon>
        <taxon>Metazoa</taxon>
        <taxon>Ecdysozoa</taxon>
        <taxon>Arthropoda</taxon>
        <taxon>Hexapoda</taxon>
        <taxon>Insecta</taxon>
        <taxon>Pterygota</taxon>
        <taxon>Neoptera</taxon>
        <taxon>Endopterygota</taxon>
        <taxon>Diptera</taxon>
        <taxon>Nematocera</taxon>
        <taxon>Culicoidea</taxon>
        <taxon>Culicidae</taxon>
        <taxon>Anophelinae</taxon>
        <taxon>Anopheles</taxon>
    </lineage>
</organism>
<evidence type="ECO:0000259" key="6">
    <source>
        <dbReference type="Pfam" id="PF25001"/>
    </source>
</evidence>
<dbReference type="VEuPathDB" id="VectorBase:ADAR2_004924"/>
<keyword evidence="2" id="KW-0964">Secreted</keyword>
<feature type="signal peptide" evidence="5">
    <location>
        <begin position="1"/>
        <end position="27"/>
    </location>
</feature>
<evidence type="ECO:0000256" key="4">
    <source>
        <dbReference type="ARBA" id="ARBA00023157"/>
    </source>
</evidence>
<protein>
    <submittedName>
        <fullName evidence="7">Putative secreted protein</fullName>
    </submittedName>
</protein>
<dbReference type="VEuPathDB" id="VectorBase:ADAC002979"/>
<dbReference type="InterPro" id="IPR056799">
    <property type="entry name" value="ALL3/gSG7_salivary-like_helix"/>
</dbReference>
<keyword evidence="5" id="KW-0732">Signal</keyword>
<keyword evidence="4" id="KW-1015">Disulfide bond</keyword>
<name>A0A2M4DIC7_ANODA</name>
<dbReference type="GO" id="GO:0090729">
    <property type="term" value="F:toxin activity"/>
    <property type="evidence" value="ECO:0007669"/>
    <property type="project" value="UniProtKB-KW"/>
</dbReference>
<comment type="subcellular location">
    <subcellularLocation>
        <location evidence="1">Secreted</location>
    </subcellularLocation>
</comment>
<dbReference type="Pfam" id="PF25001">
    <property type="entry name" value="Aegyptin_C"/>
    <property type="match status" value="1"/>
</dbReference>
<feature type="chain" id="PRO_5014831207" evidence="5">
    <location>
        <begin position="28"/>
        <end position="143"/>
    </location>
</feature>
<proteinExistence type="predicted"/>
<evidence type="ECO:0000313" key="7">
    <source>
        <dbReference type="EMBL" id="MBW77322.1"/>
    </source>
</evidence>
<dbReference type="AlphaFoldDB" id="A0A2M4DIC7"/>